<protein>
    <submittedName>
        <fullName evidence="4">Epimerase family protein</fullName>
    </submittedName>
</protein>
<keyword evidence="5" id="KW-1185">Reference proteome</keyword>
<dbReference type="InterPro" id="IPR001509">
    <property type="entry name" value="Epimerase_deHydtase"/>
</dbReference>
<evidence type="ECO:0000259" key="2">
    <source>
        <dbReference type="Pfam" id="PF01370"/>
    </source>
</evidence>
<organism evidence="4 5">
    <name type="scientific">Capillimicrobium parvum</name>
    <dbReference type="NCBI Taxonomy" id="2884022"/>
    <lineage>
        <taxon>Bacteria</taxon>
        <taxon>Bacillati</taxon>
        <taxon>Actinomycetota</taxon>
        <taxon>Thermoleophilia</taxon>
        <taxon>Solirubrobacterales</taxon>
        <taxon>Capillimicrobiaceae</taxon>
        <taxon>Capillimicrobium</taxon>
    </lineage>
</organism>
<sequence length="299" mass="31757">MKITISGASGLIGRRLVKRLRDRGDDVTVLTRDPARGQSLGVPAVAWDPSAGPAPASALAGRDAVVHLAGENVAQRWTDDAKQRIRRSRELGTRNLVAGLAAADPAPRVLLSASAVGIYGGHGDERVPESTPPGHGFLAEVCVAWEREARAAAERGTRVVLVRTGVVLDAEGGALGRMLPFFKLGVGGPVAGGRQYLPWIHADDVTGIYLTALDDDEWDGPVNATAPEPVTNRDFSHALGRALRRPAFAPVPALAIRTLYGEMAEIVTEGQRAVPERTQALGYTFAHPQLDEALRSALR</sequence>
<feature type="domain" description="DUF1731" evidence="3">
    <location>
        <begin position="251"/>
        <end position="296"/>
    </location>
</feature>
<comment type="similarity">
    <text evidence="1">Belongs to the NAD(P)-dependent epimerase/dehydratase family. SDR39U1 subfamily.</text>
</comment>
<reference evidence="4" key="1">
    <citation type="journal article" date="2022" name="Int. J. Syst. Evol. Microbiol.">
        <title>Pseudomonas aegrilactucae sp. nov. and Pseudomonas morbosilactucae sp. nov., pathogens causing bacterial rot of lettuce in Japan.</title>
        <authorList>
            <person name="Sawada H."/>
            <person name="Fujikawa T."/>
            <person name="Satou M."/>
        </authorList>
    </citation>
    <scope>NUCLEOTIDE SEQUENCE</scope>
    <source>
        <strain evidence="4">0166_1</strain>
    </source>
</reference>
<dbReference type="NCBIfam" id="TIGR01777">
    <property type="entry name" value="yfcH"/>
    <property type="match status" value="1"/>
</dbReference>
<dbReference type="InterPro" id="IPR013549">
    <property type="entry name" value="DUF1731"/>
</dbReference>
<proteinExistence type="inferred from homology"/>
<dbReference type="PANTHER" id="PTHR11092:SF0">
    <property type="entry name" value="EPIMERASE FAMILY PROTEIN SDR39U1"/>
    <property type="match status" value="1"/>
</dbReference>
<feature type="domain" description="NAD-dependent epimerase/dehydratase" evidence="2">
    <location>
        <begin position="3"/>
        <end position="215"/>
    </location>
</feature>
<dbReference type="Proteomes" id="UP001162834">
    <property type="component" value="Chromosome"/>
</dbReference>
<dbReference type="PANTHER" id="PTHR11092">
    <property type="entry name" value="SUGAR NUCLEOTIDE EPIMERASE RELATED"/>
    <property type="match status" value="1"/>
</dbReference>
<dbReference type="CDD" id="cd05242">
    <property type="entry name" value="SDR_a8"/>
    <property type="match status" value="1"/>
</dbReference>
<dbReference type="InterPro" id="IPR036291">
    <property type="entry name" value="NAD(P)-bd_dom_sf"/>
</dbReference>
<dbReference type="InterPro" id="IPR010099">
    <property type="entry name" value="SDR39U1"/>
</dbReference>
<dbReference type="Pfam" id="PF08338">
    <property type="entry name" value="DUF1731"/>
    <property type="match status" value="1"/>
</dbReference>
<accession>A0A9E6XZX2</accession>
<evidence type="ECO:0000259" key="3">
    <source>
        <dbReference type="Pfam" id="PF08338"/>
    </source>
</evidence>
<dbReference type="RefSeq" id="WP_259311529.1">
    <property type="nucleotide sequence ID" value="NZ_CP087164.1"/>
</dbReference>
<evidence type="ECO:0000313" key="4">
    <source>
        <dbReference type="EMBL" id="UGS37474.1"/>
    </source>
</evidence>
<dbReference type="KEGG" id="sbae:DSM104329_03890"/>
<gene>
    <name evidence="4" type="ORF">DSM104329_03890</name>
</gene>
<dbReference type="Pfam" id="PF01370">
    <property type="entry name" value="Epimerase"/>
    <property type="match status" value="1"/>
</dbReference>
<name>A0A9E6XZX2_9ACTN</name>
<dbReference type="SUPFAM" id="SSF51735">
    <property type="entry name" value="NAD(P)-binding Rossmann-fold domains"/>
    <property type="match status" value="1"/>
</dbReference>
<dbReference type="Gene3D" id="3.40.50.720">
    <property type="entry name" value="NAD(P)-binding Rossmann-like Domain"/>
    <property type="match status" value="1"/>
</dbReference>
<dbReference type="EMBL" id="CP087164">
    <property type="protein sequence ID" value="UGS37474.1"/>
    <property type="molecule type" value="Genomic_DNA"/>
</dbReference>
<dbReference type="AlphaFoldDB" id="A0A9E6XZX2"/>
<evidence type="ECO:0000256" key="1">
    <source>
        <dbReference type="ARBA" id="ARBA00009353"/>
    </source>
</evidence>
<evidence type="ECO:0000313" key="5">
    <source>
        <dbReference type="Proteomes" id="UP001162834"/>
    </source>
</evidence>